<evidence type="ECO:0000256" key="1">
    <source>
        <dbReference type="SAM" id="MobiDB-lite"/>
    </source>
</evidence>
<dbReference type="Proteomes" id="UP000472240">
    <property type="component" value="Chromosome 25"/>
</dbReference>
<evidence type="ECO:0000313" key="2">
    <source>
        <dbReference type="Ensembl" id="ENSRFEP00010032592.1"/>
    </source>
</evidence>
<reference evidence="2" key="4">
    <citation type="submission" date="2025-08" db="UniProtKB">
        <authorList>
            <consortium name="Ensembl"/>
        </authorList>
    </citation>
    <scope>IDENTIFICATION</scope>
</reference>
<keyword evidence="3" id="KW-1185">Reference proteome</keyword>
<feature type="region of interest" description="Disordered" evidence="1">
    <location>
        <begin position="118"/>
        <end position="189"/>
    </location>
</feature>
<reference evidence="3" key="3">
    <citation type="submission" date="2018-12" db="EMBL/GenBank/DDBJ databases">
        <title>G10K-VGP greater horseshoe bat female genome, primary haplotype.</title>
        <authorList>
            <person name="Teeling E."/>
            <person name="Myers G."/>
            <person name="Vernes S."/>
            <person name="Pippel M."/>
            <person name="Winkler S."/>
            <person name="Fedrigo O."/>
            <person name="Rhie A."/>
            <person name="Koren S."/>
            <person name="Phillippy A."/>
            <person name="Lewin H."/>
            <person name="Damas J."/>
            <person name="Howe K."/>
            <person name="Mountcastle J."/>
            <person name="Jarvis E.D."/>
        </authorList>
    </citation>
    <scope>NUCLEOTIDE SEQUENCE [LARGE SCALE GENOMIC DNA]</scope>
</reference>
<name>A0A671GBG2_RHIFE</name>
<sequence>MYLFLLEHQNIIIQDHDQGREKENASQTMKEENTGAGAEAKRQEDMNPKISPLRNTSLRNIMTKNILPIKEESDPIHLKMVRTDTNAKKESHQEAKVTQDLGPGKGVIVVEAGSGRSLDLGVGSGRNHGPEAGRGKNHDPEAGKENVGYDLVPAHDPDTGIGVEAGVGQGVEVETERRELKSQEDLAEV</sequence>
<organism evidence="2 3">
    <name type="scientific">Rhinolophus ferrumequinum</name>
    <name type="common">Greater horseshoe bat</name>
    <dbReference type="NCBI Taxonomy" id="59479"/>
    <lineage>
        <taxon>Eukaryota</taxon>
        <taxon>Metazoa</taxon>
        <taxon>Chordata</taxon>
        <taxon>Craniata</taxon>
        <taxon>Vertebrata</taxon>
        <taxon>Euteleostomi</taxon>
        <taxon>Mammalia</taxon>
        <taxon>Eutheria</taxon>
        <taxon>Laurasiatheria</taxon>
        <taxon>Chiroptera</taxon>
        <taxon>Yinpterochiroptera</taxon>
        <taxon>Rhinolophoidea</taxon>
        <taxon>Rhinolophidae</taxon>
        <taxon>Rhinolophinae</taxon>
        <taxon>Rhinolophus</taxon>
    </lineage>
</organism>
<feature type="compositionally biased region" description="Basic and acidic residues" evidence="1">
    <location>
        <begin position="128"/>
        <end position="144"/>
    </location>
</feature>
<reference evidence="2 3" key="2">
    <citation type="journal article" date="2018" name="Annu Rev Anim Biosci">
        <title>Bat Biology, Genomes, and the Bat1K Project: To Generate Chromosome-Level Genomes for All Living Bat Species.</title>
        <authorList>
            <person name="Teeling E.C."/>
            <person name="Vernes S.C."/>
            <person name="Davalos L.M."/>
            <person name="Ray D.A."/>
            <person name="Gilbert M.T.P."/>
            <person name="Myers E."/>
        </authorList>
    </citation>
    <scope>NUCLEOTIDE SEQUENCE</scope>
</reference>
<reference evidence="2" key="5">
    <citation type="submission" date="2025-09" db="UniProtKB">
        <authorList>
            <consortium name="Ensembl"/>
        </authorList>
    </citation>
    <scope>IDENTIFICATION</scope>
</reference>
<feature type="compositionally biased region" description="Basic and acidic residues" evidence="1">
    <location>
        <begin position="15"/>
        <end position="47"/>
    </location>
</feature>
<dbReference type="GeneTree" id="ENSGT00730000111142"/>
<gene>
    <name evidence="2" type="primary">RSRC2</name>
</gene>
<evidence type="ECO:0000313" key="3">
    <source>
        <dbReference type="Proteomes" id="UP000472240"/>
    </source>
</evidence>
<dbReference type="Ensembl" id="ENSRFET00010035304.1">
    <property type="protein sequence ID" value="ENSRFEP00010032592.1"/>
    <property type="gene ID" value="ENSRFEG00010021465.1"/>
</dbReference>
<protein>
    <submittedName>
        <fullName evidence="2">Arginine and serine rich coiled-coil 2</fullName>
    </submittedName>
</protein>
<reference evidence="2 3" key="1">
    <citation type="journal article" date="2015" name="Annu Rev Anim Biosci">
        <title>The Genome 10K Project: a way forward.</title>
        <authorList>
            <person name="Koepfli K.P."/>
            <person name="Paten B."/>
            <person name="O'Brien S.J."/>
            <person name="Koepfli K.P."/>
            <person name="Paten B."/>
            <person name="Antunes A."/>
            <person name="Belov K."/>
            <person name="Bustamante C."/>
            <person name="Castoe T.A."/>
            <person name="Clawson H."/>
            <person name="Crawford A.J."/>
            <person name="Diekhans M."/>
            <person name="Distel D."/>
            <person name="Durbin R."/>
            <person name="Earl D."/>
            <person name="Fujita M.K."/>
            <person name="Gamble T."/>
            <person name="Georges A."/>
            <person name="Gemmell N."/>
            <person name="Gilbert M.T."/>
            <person name="Graves J.M."/>
            <person name="Green R.E."/>
            <person name="Hickey G."/>
            <person name="Jarvis E.D."/>
            <person name="Johnson W."/>
            <person name="Komissarov A."/>
            <person name="Korf I."/>
            <person name="Kuhn R."/>
            <person name="Larkin D.M."/>
            <person name="Lewin H."/>
            <person name="Lopez J.V."/>
            <person name="Ma J."/>
            <person name="Marques-Bonet T."/>
            <person name="Miller W."/>
            <person name="Murphy R."/>
            <person name="Pevzner P."/>
            <person name="Shapiro B."/>
            <person name="Steiner C."/>
            <person name="Tamazian G."/>
            <person name="Venkatesh B."/>
            <person name="Wang J."/>
            <person name="Wayne R."/>
            <person name="Wiley E."/>
            <person name="Yang H."/>
            <person name="Zhang G."/>
            <person name="Haussler D."/>
            <person name="Ryder O."/>
            <person name="O'Brien S.J."/>
        </authorList>
    </citation>
    <scope>NUCLEOTIDE SEQUENCE</scope>
</reference>
<dbReference type="AlphaFoldDB" id="A0A671GBG2"/>
<proteinExistence type="predicted"/>
<feature type="compositionally biased region" description="Basic and acidic residues" evidence="1">
    <location>
        <begin position="174"/>
        <end position="189"/>
    </location>
</feature>
<accession>A0A671GBG2</accession>
<feature type="region of interest" description="Disordered" evidence="1">
    <location>
        <begin position="15"/>
        <end position="52"/>
    </location>
</feature>